<evidence type="ECO:0000256" key="5">
    <source>
        <dbReference type="SAM" id="Phobius"/>
    </source>
</evidence>
<gene>
    <name evidence="7" type="ORF">FSW04_08085</name>
</gene>
<dbReference type="AlphaFoldDB" id="A0A5B8U3A3"/>
<dbReference type="InterPro" id="IPR051201">
    <property type="entry name" value="Chloro_Bact_Ser_Proteases"/>
</dbReference>
<dbReference type="PANTHER" id="PTHR43343">
    <property type="entry name" value="PEPTIDASE S12"/>
    <property type="match status" value="1"/>
</dbReference>
<dbReference type="SUPFAM" id="SSF50494">
    <property type="entry name" value="Trypsin-like serine proteases"/>
    <property type="match status" value="1"/>
</dbReference>
<keyword evidence="5" id="KW-1133">Transmembrane helix</keyword>
<evidence type="ECO:0000256" key="1">
    <source>
        <dbReference type="ARBA" id="ARBA00010541"/>
    </source>
</evidence>
<dbReference type="InterPro" id="IPR001478">
    <property type="entry name" value="PDZ"/>
</dbReference>
<evidence type="ECO:0000256" key="4">
    <source>
        <dbReference type="SAM" id="MobiDB-lite"/>
    </source>
</evidence>
<dbReference type="Proteomes" id="UP000321805">
    <property type="component" value="Chromosome"/>
</dbReference>
<keyword evidence="5" id="KW-0812">Transmembrane</keyword>
<dbReference type="Pfam" id="PF13180">
    <property type="entry name" value="PDZ_2"/>
    <property type="match status" value="1"/>
</dbReference>
<dbReference type="InterPro" id="IPR036034">
    <property type="entry name" value="PDZ_sf"/>
</dbReference>
<protein>
    <submittedName>
        <fullName evidence="7">PDZ domain-containing protein</fullName>
    </submittedName>
</protein>
<dbReference type="PROSITE" id="PS50106">
    <property type="entry name" value="PDZ"/>
    <property type="match status" value="1"/>
</dbReference>
<evidence type="ECO:0000256" key="3">
    <source>
        <dbReference type="ARBA" id="ARBA00022801"/>
    </source>
</evidence>
<organism evidence="7 8">
    <name type="scientific">Baekduia soli</name>
    <dbReference type="NCBI Taxonomy" id="496014"/>
    <lineage>
        <taxon>Bacteria</taxon>
        <taxon>Bacillati</taxon>
        <taxon>Actinomycetota</taxon>
        <taxon>Thermoleophilia</taxon>
        <taxon>Solirubrobacterales</taxon>
        <taxon>Baekduiaceae</taxon>
        <taxon>Baekduia</taxon>
    </lineage>
</organism>
<dbReference type="RefSeq" id="WP_146918108.1">
    <property type="nucleotide sequence ID" value="NZ_CP042430.1"/>
</dbReference>
<feature type="domain" description="PDZ" evidence="6">
    <location>
        <begin position="312"/>
        <end position="396"/>
    </location>
</feature>
<feature type="transmembrane region" description="Helical" evidence="5">
    <location>
        <begin position="52"/>
        <end position="73"/>
    </location>
</feature>
<dbReference type="PANTHER" id="PTHR43343:SF3">
    <property type="entry name" value="PROTEASE DO-LIKE 8, CHLOROPLASTIC"/>
    <property type="match status" value="1"/>
</dbReference>
<dbReference type="InterPro" id="IPR009003">
    <property type="entry name" value="Peptidase_S1_PA"/>
</dbReference>
<feature type="region of interest" description="Disordered" evidence="4">
    <location>
        <begin position="1"/>
        <end position="49"/>
    </location>
</feature>
<evidence type="ECO:0000259" key="6">
    <source>
        <dbReference type="PROSITE" id="PS50106"/>
    </source>
</evidence>
<dbReference type="InterPro" id="IPR043504">
    <property type="entry name" value="Peptidase_S1_PA_chymotrypsin"/>
</dbReference>
<dbReference type="GO" id="GO:0004252">
    <property type="term" value="F:serine-type endopeptidase activity"/>
    <property type="evidence" value="ECO:0007669"/>
    <property type="project" value="InterPro"/>
</dbReference>
<accession>A0A5B8U3A3</accession>
<feature type="compositionally biased region" description="Gly residues" evidence="4">
    <location>
        <begin position="26"/>
        <end position="43"/>
    </location>
</feature>
<proteinExistence type="inferred from homology"/>
<dbReference type="InterPro" id="IPR001940">
    <property type="entry name" value="Peptidase_S1C"/>
</dbReference>
<dbReference type="PRINTS" id="PR00834">
    <property type="entry name" value="PROTEASES2C"/>
</dbReference>
<dbReference type="OrthoDB" id="9758917at2"/>
<dbReference type="KEGG" id="bsol:FSW04_08085"/>
<dbReference type="SUPFAM" id="SSF50156">
    <property type="entry name" value="PDZ domain-like"/>
    <property type="match status" value="1"/>
</dbReference>
<dbReference type="EMBL" id="CP042430">
    <property type="protein sequence ID" value="QEC47539.1"/>
    <property type="molecule type" value="Genomic_DNA"/>
</dbReference>
<name>A0A5B8U3A3_9ACTN</name>
<dbReference type="Gene3D" id="2.40.10.10">
    <property type="entry name" value="Trypsin-like serine proteases"/>
    <property type="match status" value="2"/>
</dbReference>
<evidence type="ECO:0000313" key="8">
    <source>
        <dbReference type="Proteomes" id="UP000321805"/>
    </source>
</evidence>
<dbReference type="Gene3D" id="2.30.42.10">
    <property type="match status" value="1"/>
</dbReference>
<keyword evidence="8" id="KW-1185">Reference proteome</keyword>
<comment type="similarity">
    <text evidence="1">Belongs to the peptidase S1C family.</text>
</comment>
<dbReference type="Pfam" id="PF13365">
    <property type="entry name" value="Trypsin_2"/>
    <property type="match status" value="1"/>
</dbReference>
<dbReference type="GO" id="GO:0006508">
    <property type="term" value="P:proteolysis"/>
    <property type="evidence" value="ECO:0007669"/>
    <property type="project" value="UniProtKB-KW"/>
</dbReference>
<sequence>MPTTLRQPPDDRILWARRPGPPDGSGPPGGGGSGGGGDSGDGGGPRRRGRGVAALVAATALLGGGAGAGVVALSGGGRTTTATTTVVRSAAGESSGSAGGLDAHALYATAATGVVDITARGVSTAGDASASPFGRPPQPPTATATGTGFVVDVAGHIVTAEHVVDGASSITVRFADGTTRKATVLGTDNATDVAVLKVDAAGLTLHPLKLATSSVAIGESVAAIGDPFGYARSISTGIVSGVDRTIQAPNGFTVAHAVQTDAALNPGNSGGPLLDADGEVVGIVDQIATGSGADQSSGVGFAVPVAIVRSELAALERGEKVSHAYLGVATSDTSSVQGAPIGSVTSGGPAASAGLRAGDVVTRLGSTTISDSNDLVAAIAAHRPGEKVQLTVRRGSGTTTLTVTLGTQPTQSSSGG</sequence>
<evidence type="ECO:0000313" key="7">
    <source>
        <dbReference type="EMBL" id="QEC47539.1"/>
    </source>
</evidence>
<keyword evidence="5" id="KW-0472">Membrane</keyword>
<dbReference type="SMART" id="SM00228">
    <property type="entry name" value="PDZ"/>
    <property type="match status" value="1"/>
</dbReference>
<keyword evidence="2" id="KW-0645">Protease</keyword>
<evidence type="ECO:0000256" key="2">
    <source>
        <dbReference type="ARBA" id="ARBA00022670"/>
    </source>
</evidence>
<reference evidence="7 8" key="1">
    <citation type="journal article" date="2018" name="J. Microbiol.">
        <title>Baekduia soli gen. nov., sp. nov., a novel bacterium isolated from the soil of Baekdu Mountain and proposal of a novel family name, Baekduiaceae fam. nov.</title>
        <authorList>
            <person name="An D.S."/>
            <person name="Siddiqi M.Z."/>
            <person name="Kim K.H."/>
            <person name="Yu H.S."/>
            <person name="Im W.T."/>
        </authorList>
    </citation>
    <scope>NUCLEOTIDE SEQUENCE [LARGE SCALE GENOMIC DNA]</scope>
    <source>
        <strain evidence="7 8">BR7-21</strain>
    </source>
</reference>
<keyword evidence="3" id="KW-0378">Hydrolase</keyword>